<reference evidence="1 2" key="1">
    <citation type="submission" date="2016-03" db="EMBL/GenBank/DDBJ databases">
        <title>EvidentialGene: Evidence-directed Construction of Genes on Genomes.</title>
        <authorList>
            <person name="Gilbert D.G."/>
            <person name="Choi J.-H."/>
            <person name="Mockaitis K."/>
            <person name="Colbourne J."/>
            <person name="Pfrender M."/>
        </authorList>
    </citation>
    <scope>NUCLEOTIDE SEQUENCE [LARGE SCALE GENOMIC DNA]</scope>
    <source>
        <strain evidence="1 2">Xinb3</strain>
        <tissue evidence="1">Complete organism</tissue>
    </source>
</reference>
<name>A0A164YK01_9CRUS</name>
<accession>A0A164YK01</accession>
<protein>
    <submittedName>
        <fullName evidence="1">Uncharacterized protein</fullName>
    </submittedName>
</protein>
<proteinExistence type="predicted"/>
<evidence type="ECO:0000313" key="2">
    <source>
        <dbReference type="Proteomes" id="UP000076858"/>
    </source>
</evidence>
<comment type="caution">
    <text evidence="1">The sequence shown here is derived from an EMBL/GenBank/DDBJ whole genome shotgun (WGS) entry which is preliminary data.</text>
</comment>
<dbReference type="Proteomes" id="UP000076858">
    <property type="component" value="Unassembled WGS sequence"/>
</dbReference>
<evidence type="ECO:0000313" key="1">
    <source>
        <dbReference type="EMBL" id="KZS15331.1"/>
    </source>
</evidence>
<dbReference type="AlphaFoldDB" id="A0A164YK01"/>
<dbReference type="EMBL" id="LRGB01000889">
    <property type="protein sequence ID" value="KZS15331.1"/>
    <property type="molecule type" value="Genomic_DNA"/>
</dbReference>
<gene>
    <name evidence="1" type="ORF">APZ42_019128</name>
</gene>
<sequence length="229" mass="26010">KKVFDCVTNIHSEFEHGNNAQVNLLLDFLCGLVPLEEACDIVSLSKKKLDADTKNWNAAAKCVKWWTKPKVLKIFTKSFKDMTEDDWQICPRTTNAVESHNKLSNARTTLFLSALLTLYRVEQKSAYDSIAAELGVAVGPTKEQRRRNNKRRKMYRLRAKSKIVEQSDAKDEEAAGLEYPGSQIVENDLDDVAQIDQTQETVNFNVDVDYIGKIVWVDTVGVRGKHFGR</sequence>
<organism evidence="1 2">
    <name type="scientific">Daphnia magna</name>
    <dbReference type="NCBI Taxonomy" id="35525"/>
    <lineage>
        <taxon>Eukaryota</taxon>
        <taxon>Metazoa</taxon>
        <taxon>Ecdysozoa</taxon>
        <taxon>Arthropoda</taxon>
        <taxon>Crustacea</taxon>
        <taxon>Branchiopoda</taxon>
        <taxon>Diplostraca</taxon>
        <taxon>Cladocera</taxon>
        <taxon>Anomopoda</taxon>
        <taxon>Daphniidae</taxon>
        <taxon>Daphnia</taxon>
    </lineage>
</organism>
<keyword evidence="2" id="KW-1185">Reference proteome</keyword>
<feature type="non-terminal residue" evidence="1">
    <location>
        <position position="1"/>
    </location>
</feature>
<feature type="non-terminal residue" evidence="1">
    <location>
        <position position="229"/>
    </location>
</feature>
<dbReference type="OrthoDB" id="5985011at2759"/>